<evidence type="ECO:0000313" key="1">
    <source>
        <dbReference type="EMBL" id="BCK00948.1"/>
    </source>
</evidence>
<organism evidence="1 2">
    <name type="scientific">Anaerocolumna chitinilytica</name>
    <dbReference type="NCBI Taxonomy" id="1727145"/>
    <lineage>
        <taxon>Bacteria</taxon>
        <taxon>Bacillati</taxon>
        <taxon>Bacillota</taxon>
        <taxon>Clostridia</taxon>
        <taxon>Lachnospirales</taxon>
        <taxon>Lachnospiraceae</taxon>
        <taxon>Anaerocolumna</taxon>
    </lineage>
</organism>
<evidence type="ECO:0000313" key="2">
    <source>
        <dbReference type="Proteomes" id="UP000515703"/>
    </source>
</evidence>
<proteinExistence type="predicted"/>
<gene>
    <name evidence="1" type="ORF">bsdcttw_39880</name>
</gene>
<reference evidence="1 2" key="1">
    <citation type="submission" date="2020-08" db="EMBL/GenBank/DDBJ databases">
        <title>Draft genome sequencing of an Anaerocolumna strain isolated from anoxic soil subjected to BSD treatment.</title>
        <authorList>
            <person name="Uek A."/>
            <person name="Tonouchi A."/>
        </authorList>
    </citation>
    <scope>NUCLEOTIDE SEQUENCE [LARGE SCALE GENOMIC DNA]</scope>
    <source>
        <strain evidence="1 2">CTTW</strain>
    </source>
</reference>
<reference evidence="1 2" key="2">
    <citation type="submission" date="2020-08" db="EMBL/GenBank/DDBJ databases">
        <authorList>
            <person name="Ueki A."/>
            <person name="Tonouchi A."/>
        </authorList>
    </citation>
    <scope>NUCLEOTIDE SEQUENCE [LARGE SCALE GENOMIC DNA]</scope>
    <source>
        <strain evidence="1 2">CTTW</strain>
    </source>
</reference>
<dbReference type="KEGG" id="acht:bsdcttw_39880"/>
<name>A0A7I8DT99_9FIRM</name>
<keyword evidence="2" id="KW-1185">Reference proteome</keyword>
<dbReference type="AlphaFoldDB" id="A0A7I8DT99"/>
<dbReference type="EMBL" id="AP023368">
    <property type="protein sequence ID" value="BCK00948.1"/>
    <property type="molecule type" value="Genomic_DNA"/>
</dbReference>
<sequence length="50" mass="5723">MKEKSFTPLDFKHAWHLQGTNGHFSWELIKNFGIVIIVSLEGDNRHAEGS</sequence>
<protein>
    <submittedName>
        <fullName evidence="1">Uncharacterized protein</fullName>
    </submittedName>
</protein>
<accession>A0A7I8DT99</accession>
<dbReference type="Proteomes" id="UP000515703">
    <property type="component" value="Chromosome"/>
</dbReference>